<comment type="caution">
    <text evidence="1">The sequence shown here is derived from an EMBL/GenBank/DDBJ whole genome shotgun (WGS) entry which is preliminary data.</text>
</comment>
<keyword evidence="2" id="KW-1185">Reference proteome</keyword>
<dbReference type="Proteomes" id="UP000566324">
    <property type="component" value="Unassembled WGS sequence"/>
</dbReference>
<gene>
    <name evidence="1" type="ORF">GGQ98_001716</name>
</gene>
<reference evidence="1 2" key="1">
    <citation type="submission" date="2020-08" db="EMBL/GenBank/DDBJ databases">
        <title>Genomic Encyclopedia of Type Strains, Phase IV (KMG-IV): sequencing the most valuable type-strain genomes for metagenomic binning, comparative biology and taxonomic classification.</title>
        <authorList>
            <person name="Goeker M."/>
        </authorList>
    </citation>
    <scope>NUCLEOTIDE SEQUENCE [LARGE SCALE GENOMIC DNA]</scope>
    <source>
        <strain evidence="1 2">DSM 17328</strain>
    </source>
</reference>
<accession>A0A7W7B156</accession>
<proteinExistence type="predicted"/>
<evidence type="ECO:0000313" key="2">
    <source>
        <dbReference type="Proteomes" id="UP000566324"/>
    </source>
</evidence>
<evidence type="ECO:0000313" key="1">
    <source>
        <dbReference type="EMBL" id="MBB4632097.1"/>
    </source>
</evidence>
<dbReference type="EMBL" id="JACHNZ010000017">
    <property type="protein sequence ID" value="MBB4632097.1"/>
    <property type="molecule type" value="Genomic_DNA"/>
</dbReference>
<protein>
    <submittedName>
        <fullName evidence="1">Multidrug efflux pump subunit AcrA (Membrane-fusion protein)</fullName>
    </submittedName>
</protein>
<dbReference type="AlphaFoldDB" id="A0A7W7B156"/>
<name>A0A7W7B156_9SPHN</name>
<organism evidence="1 2">
    <name type="scientific">Sphingosinicella soli</name>
    <dbReference type="NCBI Taxonomy" id="333708"/>
    <lineage>
        <taxon>Bacteria</taxon>
        <taxon>Pseudomonadati</taxon>
        <taxon>Pseudomonadota</taxon>
        <taxon>Alphaproteobacteria</taxon>
        <taxon>Sphingomonadales</taxon>
        <taxon>Sphingosinicellaceae</taxon>
        <taxon>Sphingosinicella</taxon>
    </lineage>
</organism>
<sequence>MTFLPVALLMAAQVLQPAAIPEPVSPPPAAAIDETIPPDEAAAVNARKRLNAEAKARTDTTDAQYAAAQAAYQASLRAHQATVESTARAQSEYAAARAAYEQRQREIADWQACVDGDKTRCAPEPGK</sequence>
<dbReference type="RefSeq" id="WP_184068014.1">
    <property type="nucleotide sequence ID" value="NZ_JACHNZ010000017.1"/>
</dbReference>